<evidence type="ECO:0000313" key="9">
    <source>
        <dbReference type="EMBL" id="SNR75632.1"/>
    </source>
</evidence>
<dbReference type="SUPFAM" id="SSF58104">
    <property type="entry name" value="Methyl-accepting chemotaxis protein (MCP) signaling domain"/>
    <property type="match status" value="1"/>
</dbReference>
<dbReference type="InterPro" id="IPR004090">
    <property type="entry name" value="Chemotax_Me-accpt_rcpt"/>
</dbReference>
<dbReference type="CDD" id="cd06225">
    <property type="entry name" value="HAMP"/>
    <property type="match status" value="1"/>
</dbReference>
<dbReference type="GO" id="GO:0006935">
    <property type="term" value="P:chemotaxis"/>
    <property type="evidence" value="ECO:0007669"/>
    <property type="project" value="InterPro"/>
</dbReference>
<feature type="transmembrane region" description="Helical" evidence="6">
    <location>
        <begin position="208"/>
        <end position="229"/>
    </location>
</feature>
<dbReference type="PANTHER" id="PTHR32089">
    <property type="entry name" value="METHYL-ACCEPTING CHEMOTAXIS PROTEIN MCPB"/>
    <property type="match status" value="1"/>
</dbReference>
<dbReference type="Gene3D" id="1.10.287.950">
    <property type="entry name" value="Methyl-accepting chemotaxis protein"/>
    <property type="match status" value="1"/>
</dbReference>
<dbReference type="InterPro" id="IPR003660">
    <property type="entry name" value="HAMP_dom"/>
</dbReference>
<keyword evidence="10" id="KW-1185">Reference proteome</keyword>
<evidence type="ECO:0000256" key="6">
    <source>
        <dbReference type="SAM" id="Phobius"/>
    </source>
</evidence>
<dbReference type="SMART" id="SM00304">
    <property type="entry name" value="HAMP"/>
    <property type="match status" value="1"/>
</dbReference>
<dbReference type="InterPro" id="IPR024478">
    <property type="entry name" value="HlyB_4HB_MCP"/>
</dbReference>
<feature type="transmembrane region" description="Helical" evidence="6">
    <location>
        <begin position="31"/>
        <end position="52"/>
    </location>
</feature>
<keyword evidence="2 6" id="KW-1133">Transmembrane helix</keyword>
<dbReference type="PROSITE" id="PS50885">
    <property type="entry name" value="HAMP"/>
    <property type="match status" value="1"/>
</dbReference>
<dbReference type="Pfam" id="PF00015">
    <property type="entry name" value="MCPsignal"/>
    <property type="match status" value="1"/>
</dbReference>
<accession>A0A238YXE1</accession>
<evidence type="ECO:0000256" key="4">
    <source>
        <dbReference type="ARBA" id="ARBA00029447"/>
    </source>
</evidence>
<gene>
    <name evidence="9" type="ORF">SAMN06264365_105249</name>
</gene>
<dbReference type="AlphaFoldDB" id="A0A238YXE1"/>
<evidence type="ECO:0000259" key="7">
    <source>
        <dbReference type="PROSITE" id="PS50111"/>
    </source>
</evidence>
<sequence length="545" mass="56274">MSNMLAEPGQGVERRRRGLGPLNRLPLAGKFLIAMTLVAVTAIVTAASGLVAQRRANDATQQTYQNALVPTTALETMRASVLRSFLNLTLLASASNEQAAATLIKQIKAEDLVQDAALKQYAELGSLAGDARAAQIGQSLLTYRETRDSQLLPAFTAGQKAEYLTRFKGLTPQLAKSGAVLTSLIDAETALAAQHAAQAEDSYRSNRLFMIIVLIAGLALAFGAAWLVIHQTVQSIKRMAAVLERVGAGDLTQLVEVRSGDEIGTMARALNDATQSMRATLSNLDHSASELASSAQQLTDVSATMGGGIDEVGTEAEAVARAAGDVSANVAALAAASEQMGASIREISRNAGQAASVASEAVLVAESTTAVVAQLGESSAQISDVVKAITAIAEQTNLLALNATIEAARAGDAGKGFAVVATEVKELAQETARSTEDIANQVQAIQRDTGKAVEAIAGITTVIAQISEYQTTIAAAVEQQTATSHEINRSVTEAAGASAGIATNVSAVADASQVAGAGVVQTHVAAEQVARMSSDIKTLVSRFVI</sequence>
<keyword evidence="6" id="KW-0472">Membrane</keyword>
<protein>
    <submittedName>
        <fullName evidence="9">Methyl-accepting chemotaxis sensory transducer</fullName>
    </submittedName>
</protein>
<dbReference type="PROSITE" id="PS50111">
    <property type="entry name" value="CHEMOTAXIS_TRANSDUC_2"/>
    <property type="match status" value="1"/>
</dbReference>
<dbReference type="Pfam" id="PF12729">
    <property type="entry name" value="4HB_MCP_1"/>
    <property type="match status" value="1"/>
</dbReference>
<dbReference type="GO" id="GO:0004888">
    <property type="term" value="F:transmembrane signaling receptor activity"/>
    <property type="evidence" value="ECO:0007669"/>
    <property type="project" value="InterPro"/>
</dbReference>
<dbReference type="Proteomes" id="UP000198415">
    <property type="component" value="Unassembled WGS sequence"/>
</dbReference>
<dbReference type="EMBL" id="FZNR01000005">
    <property type="protein sequence ID" value="SNR75632.1"/>
    <property type="molecule type" value="Genomic_DNA"/>
</dbReference>
<dbReference type="GO" id="GO:0007165">
    <property type="term" value="P:signal transduction"/>
    <property type="evidence" value="ECO:0007669"/>
    <property type="project" value="UniProtKB-KW"/>
</dbReference>
<dbReference type="RefSeq" id="WP_179277129.1">
    <property type="nucleotide sequence ID" value="NZ_BOMU01000035.1"/>
</dbReference>
<dbReference type="Pfam" id="PF00672">
    <property type="entry name" value="HAMP"/>
    <property type="match status" value="1"/>
</dbReference>
<evidence type="ECO:0000313" key="10">
    <source>
        <dbReference type="Proteomes" id="UP000198415"/>
    </source>
</evidence>
<evidence type="ECO:0000256" key="5">
    <source>
        <dbReference type="PROSITE-ProRule" id="PRU00284"/>
    </source>
</evidence>
<evidence type="ECO:0000256" key="2">
    <source>
        <dbReference type="ARBA" id="ARBA00022989"/>
    </source>
</evidence>
<organism evidence="9 10">
    <name type="scientific">Actinoplanes regularis</name>
    <dbReference type="NCBI Taxonomy" id="52697"/>
    <lineage>
        <taxon>Bacteria</taxon>
        <taxon>Bacillati</taxon>
        <taxon>Actinomycetota</taxon>
        <taxon>Actinomycetes</taxon>
        <taxon>Micromonosporales</taxon>
        <taxon>Micromonosporaceae</taxon>
        <taxon>Actinoplanes</taxon>
    </lineage>
</organism>
<dbReference type="PRINTS" id="PR00260">
    <property type="entry name" value="CHEMTRNSDUCR"/>
</dbReference>
<feature type="domain" description="Methyl-accepting transducer" evidence="7">
    <location>
        <begin position="287"/>
        <end position="530"/>
    </location>
</feature>
<dbReference type="PANTHER" id="PTHR32089:SF112">
    <property type="entry name" value="LYSOZYME-LIKE PROTEIN-RELATED"/>
    <property type="match status" value="1"/>
</dbReference>
<dbReference type="GO" id="GO:0016020">
    <property type="term" value="C:membrane"/>
    <property type="evidence" value="ECO:0007669"/>
    <property type="project" value="InterPro"/>
</dbReference>
<reference evidence="9 10" key="1">
    <citation type="submission" date="2017-06" db="EMBL/GenBank/DDBJ databases">
        <authorList>
            <person name="Kim H.J."/>
            <person name="Triplett B.A."/>
        </authorList>
    </citation>
    <scope>NUCLEOTIDE SEQUENCE [LARGE SCALE GENOMIC DNA]</scope>
    <source>
        <strain evidence="9 10">DSM 43151</strain>
    </source>
</reference>
<proteinExistence type="inferred from homology"/>
<dbReference type="SMART" id="SM00283">
    <property type="entry name" value="MA"/>
    <property type="match status" value="1"/>
</dbReference>
<name>A0A238YXE1_9ACTN</name>
<feature type="domain" description="HAMP" evidence="8">
    <location>
        <begin position="230"/>
        <end position="282"/>
    </location>
</feature>
<evidence type="ECO:0000256" key="1">
    <source>
        <dbReference type="ARBA" id="ARBA00022692"/>
    </source>
</evidence>
<evidence type="ECO:0000256" key="3">
    <source>
        <dbReference type="ARBA" id="ARBA00023224"/>
    </source>
</evidence>
<comment type="similarity">
    <text evidence="4">Belongs to the methyl-accepting chemotaxis (MCP) protein family.</text>
</comment>
<evidence type="ECO:0000259" key="8">
    <source>
        <dbReference type="PROSITE" id="PS50885"/>
    </source>
</evidence>
<keyword evidence="1 6" id="KW-0812">Transmembrane</keyword>
<dbReference type="InterPro" id="IPR004089">
    <property type="entry name" value="MCPsignal_dom"/>
</dbReference>
<keyword evidence="3 5" id="KW-0807">Transducer</keyword>